<accession>A0AAP0HQ00</accession>
<evidence type="ECO:0000313" key="2">
    <source>
        <dbReference type="Proteomes" id="UP001419268"/>
    </source>
</evidence>
<protein>
    <submittedName>
        <fullName evidence="1">Uncharacterized protein</fullName>
    </submittedName>
</protein>
<dbReference type="AlphaFoldDB" id="A0AAP0HQ00"/>
<reference evidence="1 2" key="1">
    <citation type="submission" date="2024-01" db="EMBL/GenBank/DDBJ databases">
        <title>Genome assemblies of Stephania.</title>
        <authorList>
            <person name="Yang L."/>
        </authorList>
    </citation>
    <scope>NUCLEOTIDE SEQUENCE [LARGE SCALE GENOMIC DNA]</scope>
    <source>
        <strain evidence="1">JXDWG</strain>
        <tissue evidence="1">Leaf</tissue>
    </source>
</reference>
<proteinExistence type="predicted"/>
<comment type="caution">
    <text evidence="1">The sequence shown here is derived from an EMBL/GenBank/DDBJ whole genome shotgun (WGS) entry which is preliminary data.</text>
</comment>
<name>A0AAP0HQ00_9MAGN</name>
<evidence type="ECO:0000313" key="1">
    <source>
        <dbReference type="EMBL" id="KAK9094604.1"/>
    </source>
</evidence>
<keyword evidence="2" id="KW-1185">Reference proteome</keyword>
<dbReference type="Proteomes" id="UP001419268">
    <property type="component" value="Unassembled WGS sequence"/>
</dbReference>
<gene>
    <name evidence="1" type="ORF">Scep_026073</name>
</gene>
<organism evidence="1 2">
    <name type="scientific">Stephania cephalantha</name>
    <dbReference type="NCBI Taxonomy" id="152367"/>
    <lineage>
        <taxon>Eukaryota</taxon>
        <taxon>Viridiplantae</taxon>
        <taxon>Streptophyta</taxon>
        <taxon>Embryophyta</taxon>
        <taxon>Tracheophyta</taxon>
        <taxon>Spermatophyta</taxon>
        <taxon>Magnoliopsida</taxon>
        <taxon>Ranunculales</taxon>
        <taxon>Menispermaceae</taxon>
        <taxon>Menispermoideae</taxon>
        <taxon>Cissampelideae</taxon>
        <taxon>Stephania</taxon>
    </lineage>
</organism>
<dbReference type="EMBL" id="JBBNAG010000011">
    <property type="protein sequence ID" value="KAK9094604.1"/>
    <property type="molecule type" value="Genomic_DNA"/>
</dbReference>
<sequence length="91" mass="10048">MPRVSFSLVQSVSILNMARLHLYSSSLFVPKQLSVLLRDACCTISLFFAVSPSELSLPLQALYVSHPPCTSTSLQQIFANESTQRQRSSVS</sequence>